<accession>A0A2T4N3P9</accession>
<dbReference type="Proteomes" id="UP000241986">
    <property type="component" value="Unassembled WGS sequence"/>
</dbReference>
<dbReference type="RefSeq" id="WP_107683158.1">
    <property type="nucleotide sequence ID" value="NZ_PZKL01000020.1"/>
</dbReference>
<dbReference type="EMBL" id="PZKL01000020">
    <property type="protein sequence ID" value="PTH81461.1"/>
    <property type="molecule type" value="Genomic_DNA"/>
</dbReference>
<organism evidence="1 2">
    <name type="scientific">Aeromonas veronii</name>
    <dbReference type="NCBI Taxonomy" id="654"/>
    <lineage>
        <taxon>Bacteria</taxon>
        <taxon>Pseudomonadati</taxon>
        <taxon>Pseudomonadota</taxon>
        <taxon>Gammaproteobacteria</taxon>
        <taxon>Aeromonadales</taxon>
        <taxon>Aeromonadaceae</taxon>
        <taxon>Aeromonas</taxon>
    </lineage>
</organism>
<reference evidence="1 2" key="1">
    <citation type="submission" date="2018-03" db="EMBL/GenBank/DDBJ databases">
        <title>Aeromonas veronii whole genome sequencing and analysis.</title>
        <authorList>
            <person name="Xie H."/>
            <person name="Liu T."/>
            <person name="Wang K."/>
        </authorList>
    </citation>
    <scope>NUCLEOTIDE SEQUENCE [LARGE SCALE GENOMIC DNA]</scope>
    <source>
        <strain evidence="1 2">XH.VA.1</strain>
    </source>
</reference>
<proteinExistence type="predicted"/>
<evidence type="ECO:0000313" key="1">
    <source>
        <dbReference type="EMBL" id="PTH81461.1"/>
    </source>
</evidence>
<name>A0A2T4N3P9_AERVE</name>
<sequence>MFNIIIAVIAIALIAILTIASMYHGGSAFNDNKIVADAARYRTEATQISSAITLFKSDGNVITDKFVLQDLVDKKYLNALPAGWLPGSNKIIMPLDTSSDASEAVCITAIEQSGYKFDPADTKVDAYSKDPKKGIPHCDKPELDPMVPCCVNKTAEAG</sequence>
<comment type="caution">
    <text evidence="1">The sequence shown here is derived from an EMBL/GenBank/DDBJ whole genome shotgun (WGS) entry which is preliminary data.</text>
</comment>
<protein>
    <submittedName>
        <fullName evidence="1">Uncharacterized protein</fullName>
    </submittedName>
</protein>
<evidence type="ECO:0000313" key="2">
    <source>
        <dbReference type="Proteomes" id="UP000241986"/>
    </source>
</evidence>
<dbReference type="AlphaFoldDB" id="A0A2T4N3P9"/>
<gene>
    <name evidence="1" type="ORF">DAA48_08730</name>
</gene>